<evidence type="ECO:0000256" key="4">
    <source>
        <dbReference type="ARBA" id="ARBA00022840"/>
    </source>
</evidence>
<dbReference type="CDD" id="cd19503">
    <property type="entry name" value="RecA-like_CDC48_NLV2_r1-like"/>
    <property type="match status" value="1"/>
</dbReference>
<dbReference type="PANTHER" id="PTHR23077:SF171">
    <property type="entry name" value="NUCLEAR VALOSIN-CONTAINING PROTEIN-LIKE"/>
    <property type="match status" value="1"/>
</dbReference>
<dbReference type="SMART" id="SM00382">
    <property type="entry name" value="AAA"/>
    <property type="match status" value="2"/>
</dbReference>
<accession>A0A7J9RTC8</accession>
<evidence type="ECO:0000256" key="3">
    <source>
        <dbReference type="ARBA" id="ARBA00022741"/>
    </source>
</evidence>
<evidence type="ECO:0000259" key="6">
    <source>
        <dbReference type="SMART" id="SM01073"/>
    </source>
</evidence>
<dbReference type="FunFam" id="1.10.8.60:FF:000178">
    <property type="entry name" value="CDC48/VCP homolog, AAA superfamily"/>
    <property type="match status" value="1"/>
</dbReference>
<evidence type="ECO:0000256" key="2">
    <source>
        <dbReference type="ARBA" id="ARBA00022737"/>
    </source>
</evidence>
<dbReference type="Pfam" id="PF17862">
    <property type="entry name" value="AAA_lid_3"/>
    <property type="match status" value="2"/>
</dbReference>
<dbReference type="InterPro" id="IPR027417">
    <property type="entry name" value="P-loop_NTPase"/>
</dbReference>
<evidence type="ECO:0000313" key="7">
    <source>
        <dbReference type="EMBL" id="MBB5254267.1"/>
    </source>
</evidence>
<dbReference type="FunFam" id="3.40.50.300:FF:000018">
    <property type="entry name" value="Cell division control 48"/>
    <property type="match status" value="1"/>
</dbReference>
<dbReference type="CDD" id="cd19511">
    <property type="entry name" value="RecA-like_CDC48_r2-like"/>
    <property type="match status" value="1"/>
</dbReference>
<feature type="domain" description="AAA+ ATPase" evidence="5">
    <location>
        <begin position="474"/>
        <end position="611"/>
    </location>
</feature>
<dbReference type="InterPro" id="IPR050168">
    <property type="entry name" value="AAA_ATPase_domain"/>
</dbReference>
<dbReference type="FunFam" id="3.40.50.300:FF:000012">
    <property type="entry name" value="Transitional endoplasmic reticulum ATPase"/>
    <property type="match status" value="1"/>
</dbReference>
<evidence type="ECO:0000313" key="8">
    <source>
        <dbReference type="Proteomes" id="UP000582213"/>
    </source>
</evidence>
<dbReference type="Gene3D" id="1.10.8.60">
    <property type="match status" value="2"/>
</dbReference>
<dbReference type="SUPFAM" id="SSF50692">
    <property type="entry name" value="ADC-like"/>
    <property type="match status" value="1"/>
</dbReference>
<comment type="similarity">
    <text evidence="1">Belongs to the AAA ATPase family. CDC48 subfamily.</text>
</comment>
<dbReference type="PROSITE" id="PS00674">
    <property type="entry name" value="AAA"/>
    <property type="match status" value="2"/>
</dbReference>
<feature type="domain" description="AAA+ ATPase" evidence="5">
    <location>
        <begin position="213"/>
        <end position="349"/>
    </location>
</feature>
<dbReference type="GO" id="GO:0005737">
    <property type="term" value="C:cytoplasm"/>
    <property type="evidence" value="ECO:0007669"/>
    <property type="project" value="UniProtKB-ARBA"/>
</dbReference>
<dbReference type="SMART" id="SM01073">
    <property type="entry name" value="CDC48_N"/>
    <property type="match status" value="1"/>
</dbReference>
<protein>
    <submittedName>
        <fullName evidence="7">Transitional endoplasmic reticulum ATPase</fullName>
    </submittedName>
</protein>
<dbReference type="GO" id="GO:0016887">
    <property type="term" value="F:ATP hydrolysis activity"/>
    <property type="evidence" value="ECO:0007669"/>
    <property type="project" value="InterPro"/>
</dbReference>
<dbReference type="Gene3D" id="3.40.50.300">
    <property type="entry name" value="P-loop containing nucleotide triphosphate hydrolases"/>
    <property type="match status" value="2"/>
</dbReference>
<feature type="domain" description="CDC48 N-terminal subdomain" evidence="6">
    <location>
        <begin position="23"/>
        <end position="97"/>
    </location>
</feature>
<dbReference type="InterPro" id="IPR041569">
    <property type="entry name" value="AAA_lid_3"/>
</dbReference>
<dbReference type="Proteomes" id="UP000582213">
    <property type="component" value="Unassembled WGS sequence"/>
</dbReference>
<dbReference type="EMBL" id="JACHFY010000013">
    <property type="protein sequence ID" value="MBB5254267.1"/>
    <property type="molecule type" value="Genomic_DNA"/>
</dbReference>
<dbReference type="InterPro" id="IPR003959">
    <property type="entry name" value="ATPase_AAA_core"/>
</dbReference>
<evidence type="ECO:0000259" key="5">
    <source>
        <dbReference type="SMART" id="SM00382"/>
    </source>
</evidence>
<dbReference type="SUPFAM" id="SSF52540">
    <property type="entry name" value="P-loop containing nucleoside triphosphate hydrolases"/>
    <property type="match status" value="2"/>
</dbReference>
<keyword evidence="3" id="KW-0547">Nucleotide-binding</keyword>
<comment type="caution">
    <text evidence="7">The sequence shown here is derived from an EMBL/GenBank/DDBJ whole genome shotgun (WGS) entry which is preliminary data.</text>
</comment>
<dbReference type="GO" id="GO:0005524">
    <property type="term" value="F:ATP binding"/>
    <property type="evidence" value="ECO:0007669"/>
    <property type="project" value="UniProtKB-KW"/>
</dbReference>
<reference evidence="7 8" key="1">
    <citation type="submission" date="2020-08" db="EMBL/GenBank/DDBJ databases">
        <title>Genomic Encyclopedia of Type Strains, Phase IV (KMG-IV): sequencing the most valuable type-strain genomes for metagenomic binning, comparative biology and taxonomic classification.</title>
        <authorList>
            <person name="Goeker M."/>
        </authorList>
    </citation>
    <scope>NUCLEOTIDE SEQUENCE [LARGE SCALE GENOMIC DNA]</scope>
    <source>
        <strain evidence="7 8">DSM 12421</strain>
    </source>
</reference>
<organism evidence="7 8">
    <name type="scientific">Sulfurisphaera ohwakuensis</name>
    <dbReference type="NCBI Taxonomy" id="69656"/>
    <lineage>
        <taxon>Archaea</taxon>
        <taxon>Thermoproteota</taxon>
        <taxon>Thermoprotei</taxon>
        <taxon>Sulfolobales</taxon>
        <taxon>Sulfolobaceae</taxon>
        <taxon>Sulfurisphaera</taxon>
    </lineage>
</organism>
<dbReference type="InterPro" id="IPR009010">
    <property type="entry name" value="Asp_de-COase-like_dom_sf"/>
</dbReference>
<gene>
    <name evidence="7" type="ORF">HNQ62_002041</name>
</gene>
<dbReference type="Pfam" id="PF00004">
    <property type="entry name" value="AAA"/>
    <property type="match status" value="2"/>
</dbReference>
<dbReference type="Gene3D" id="2.40.40.20">
    <property type="match status" value="1"/>
</dbReference>
<evidence type="ECO:0000256" key="1">
    <source>
        <dbReference type="ARBA" id="ARBA00009833"/>
    </source>
</evidence>
<dbReference type="InterPro" id="IPR003593">
    <property type="entry name" value="AAA+_ATPase"/>
</dbReference>
<dbReference type="InterPro" id="IPR003960">
    <property type="entry name" value="ATPase_AAA_CS"/>
</dbReference>
<proteinExistence type="inferred from homology"/>
<sequence>MLDDIVFKDTMVSQQFFFVRVYEGRVKQDVALVSSNIMQSYGLLPGDVILLLGNRQIPFYVQESSDNKIDGIVIGENKLKLLGIRSGERVPVRKVSVSSIKEITLAPSEQKNYDLRKLNLELRGRLVTRGITLESKEGTFAVISYSPQVEVGYISSETRINIAPESIRIAQKNIPYVTLDDVGGLSKQIRELLEIVELALTKVEVARILGLRPPKGVLLYGPPGTGKTLIAKAIANTIMANFFYISGPEIGSKYYGESEKRLRDIFEQAEKNAPSIIFIDEIDAIAPNRDTTASETDRRIVAQLLTLMDGLTSGSGVVVIGATNRPNALDPALRRPGRFDREIEIPVPDKQGRLEILKIHTRRVPLSREVDLEKIAERTHGFVGADLEALVREAVLSAYHRCNGNLECMQVTMSDFDEALKNVEPSALREFRIEIPNTTWEDIVGLEDIKLELKEVVEWPLKDPGLYEEMKAEIPSGILLYGPPGTGKTMLARAVAHESGANFIAINGPELMSMWVGETERAIREVFKKARQSSPTIIFFDEIDAIAVARGADPNKVTDRIVSQLLTEMDGISKRREKVVVIAATNRPDIIDPALLRPGRLEKLIYVPPPDYQTRIALFSRLINNRPHEEIDIERLAKLTENYTPAEIKGIVNKAVLLAIRRAKLKNEKPELTMSDFEEALKTVKPIVTQTMLDYYISFYQRVRRASGYA</sequence>
<dbReference type="PANTHER" id="PTHR23077">
    <property type="entry name" value="AAA-FAMILY ATPASE"/>
    <property type="match status" value="1"/>
</dbReference>
<dbReference type="InterPro" id="IPR003338">
    <property type="entry name" value="CDC4_N-term_subdom"/>
</dbReference>
<dbReference type="AlphaFoldDB" id="A0A7J9RTC8"/>
<keyword evidence="2" id="KW-0677">Repeat</keyword>
<keyword evidence="4" id="KW-0067">ATP-binding</keyword>
<name>A0A7J9RTC8_SULOH</name>